<feature type="region of interest" description="Disordered" evidence="1">
    <location>
        <begin position="47"/>
        <end position="88"/>
    </location>
</feature>
<dbReference type="EMBL" id="JBAHYK010000969">
    <property type="protein sequence ID" value="KAL0570255.1"/>
    <property type="molecule type" value="Genomic_DNA"/>
</dbReference>
<gene>
    <name evidence="3" type="ORF">V5O48_011717</name>
</gene>
<comment type="caution">
    <text evidence="3">The sequence shown here is derived from an EMBL/GenBank/DDBJ whole genome shotgun (WGS) entry which is preliminary data.</text>
</comment>
<proteinExistence type="predicted"/>
<accession>A0ABR3F4V8</accession>
<sequence length="88" mass="9210">GKVQAIVSAASCVVVLACVLVGPEKHSVEFDGERPLYPDFRAMRSQSKQWLDGPSGGSADTGSEKEQSAWTPVEKAEDSGPSSDSTVA</sequence>
<keyword evidence="2" id="KW-0732">Signal</keyword>
<feature type="non-terminal residue" evidence="3">
    <location>
        <position position="1"/>
    </location>
</feature>
<evidence type="ECO:0000256" key="1">
    <source>
        <dbReference type="SAM" id="MobiDB-lite"/>
    </source>
</evidence>
<feature type="chain" id="PRO_5046620670" evidence="2">
    <location>
        <begin position="18"/>
        <end position="88"/>
    </location>
</feature>
<reference evidence="3 4" key="1">
    <citation type="submission" date="2024-02" db="EMBL/GenBank/DDBJ databases">
        <title>A draft genome for the cacao thread blight pathogen Marasmius crinis-equi.</title>
        <authorList>
            <person name="Cohen S.P."/>
            <person name="Baruah I.K."/>
            <person name="Amoako-Attah I."/>
            <person name="Bukari Y."/>
            <person name="Meinhardt L.W."/>
            <person name="Bailey B.A."/>
        </authorList>
    </citation>
    <scope>NUCLEOTIDE SEQUENCE [LARGE SCALE GENOMIC DNA]</scope>
    <source>
        <strain evidence="3 4">GH-76</strain>
    </source>
</reference>
<evidence type="ECO:0000256" key="2">
    <source>
        <dbReference type="SAM" id="SignalP"/>
    </source>
</evidence>
<dbReference type="Proteomes" id="UP001465976">
    <property type="component" value="Unassembled WGS sequence"/>
</dbReference>
<protein>
    <submittedName>
        <fullName evidence="3">Uncharacterized protein</fullName>
    </submittedName>
</protein>
<keyword evidence="4" id="KW-1185">Reference proteome</keyword>
<evidence type="ECO:0000313" key="3">
    <source>
        <dbReference type="EMBL" id="KAL0570255.1"/>
    </source>
</evidence>
<evidence type="ECO:0000313" key="4">
    <source>
        <dbReference type="Proteomes" id="UP001465976"/>
    </source>
</evidence>
<organism evidence="3 4">
    <name type="scientific">Marasmius crinis-equi</name>
    <dbReference type="NCBI Taxonomy" id="585013"/>
    <lineage>
        <taxon>Eukaryota</taxon>
        <taxon>Fungi</taxon>
        <taxon>Dikarya</taxon>
        <taxon>Basidiomycota</taxon>
        <taxon>Agaricomycotina</taxon>
        <taxon>Agaricomycetes</taxon>
        <taxon>Agaricomycetidae</taxon>
        <taxon>Agaricales</taxon>
        <taxon>Marasmiineae</taxon>
        <taxon>Marasmiaceae</taxon>
        <taxon>Marasmius</taxon>
    </lineage>
</organism>
<feature type="signal peptide" evidence="2">
    <location>
        <begin position="1"/>
        <end position="17"/>
    </location>
</feature>
<name>A0ABR3F4V8_9AGAR</name>